<evidence type="ECO:0000313" key="3">
    <source>
        <dbReference type="Proteomes" id="UP000601435"/>
    </source>
</evidence>
<dbReference type="AlphaFoldDB" id="A0A813C3R8"/>
<proteinExistence type="predicted"/>
<organism evidence="2 3">
    <name type="scientific">Symbiodinium necroappetens</name>
    <dbReference type="NCBI Taxonomy" id="1628268"/>
    <lineage>
        <taxon>Eukaryota</taxon>
        <taxon>Sar</taxon>
        <taxon>Alveolata</taxon>
        <taxon>Dinophyceae</taxon>
        <taxon>Suessiales</taxon>
        <taxon>Symbiodiniaceae</taxon>
        <taxon>Symbiodinium</taxon>
    </lineage>
</organism>
<feature type="region of interest" description="Disordered" evidence="1">
    <location>
        <begin position="1"/>
        <end position="30"/>
    </location>
</feature>
<dbReference type="OrthoDB" id="419731at2759"/>
<evidence type="ECO:0000256" key="1">
    <source>
        <dbReference type="SAM" id="MobiDB-lite"/>
    </source>
</evidence>
<gene>
    <name evidence="2" type="ORF">SNEC2469_LOCUS33312</name>
</gene>
<evidence type="ECO:0000313" key="2">
    <source>
        <dbReference type="EMBL" id="CAE7938846.1"/>
    </source>
</evidence>
<name>A0A813C3R8_9DINO</name>
<sequence length="251" mass="28003">MAGEASTPEWSDVEQGNVPSEDESEEEPRDPMTFQLRNAPLWVLNLSPAEYLQWSTPGGIMDRAQNDFHEQRNPNSIVWPVWWTIAFDHLDTNADGVIQVTEDVVMLQCNLATVRCEDEVCRQVFVVWICEEETGQERMLAANRMWQRPVVYRHDGDGERCDKTQPVDSNFIMGAANLVLGGWRAEREGTHSGNTLVLADSGANELIRPAGDAAPSRSTKVSLTLADGNLTFAWKTRDGELAIPGDSSSWI</sequence>
<protein>
    <submittedName>
        <fullName evidence="2">Uncharacterized protein</fullName>
    </submittedName>
</protein>
<accession>A0A813C3R8</accession>
<dbReference type="Proteomes" id="UP000601435">
    <property type="component" value="Unassembled WGS sequence"/>
</dbReference>
<keyword evidence="3" id="KW-1185">Reference proteome</keyword>
<feature type="non-terminal residue" evidence="2">
    <location>
        <position position="251"/>
    </location>
</feature>
<reference evidence="2" key="1">
    <citation type="submission" date="2021-02" db="EMBL/GenBank/DDBJ databases">
        <authorList>
            <person name="Dougan E. K."/>
            <person name="Rhodes N."/>
            <person name="Thang M."/>
            <person name="Chan C."/>
        </authorList>
    </citation>
    <scope>NUCLEOTIDE SEQUENCE</scope>
</reference>
<comment type="caution">
    <text evidence="2">The sequence shown here is derived from an EMBL/GenBank/DDBJ whole genome shotgun (WGS) entry which is preliminary data.</text>
</comment>
<dbReference type="EMBL" id="CAJNJA010087290">
    <property type="protein sequence ID" value="CAE7938846.1"/>
    <property type="molecule type" value="Genomic_DNA"/>
</dbReference>